<organism evidence="1 2">
    <name type="scientific">Henriciella marina</name>
    <dbReference type="NCBI Taxonomy" id="453851"/>
    <lineage>
        <taxon>Bacteria</taxon>
        <taxon>Pseudomonadati</taxon>
        <taxon>Pseudomonadota</taxon>
        <taxon>Alphaproteobacteria</taxon>
        <taxon>Hyphomonadales</taxon>
        <taxon>Hyphomonadaceae</taxon>
        <taxon>Henriciella</taxon>
    </lineage>
</organism>
<dbReference type="Proteomes" id="UP001083770">
    <property type="component" value="Unassembled WGS sequence"/>
</dbReference>
<evidence type="ECO:0000313" key="1">
    <source>
        <dbReference type="EMBL" id="MCZ4298143.1"/>
    </source>
</evidence>
<name>A0ABT4LX87_9PROT</name>
<comment type="caution">
    <text evidence="1">The sequence shown here is derived from an EMBL/GenBank/DDBJ whole genome shotgun (WGS) entry which is preliminary data.</text>
</comment>
<protein>
    <recommendedName>
        <fullName evidence="3">Sigma-70 family RNA polymerase sigma factor</fullName>
    </recommendedName>
</protein>
<proteinExistence type="predicted"/>
<sequence>MKGGTKPKPHQFYSNWIGDAAVIFETNGLGSGGLMNSGERQQLNDAMRALGEGHTEAMRQVFALSSPKIYGKLVALLKKPELAQRALATTYLKLWKNHASIPATGCDYMHFIAAIAHQAAIDIRFSDTSDGELLPHVPNPPSDGVGLMGLSALKELSEADRDMLTAAYLKFESIDQIASRTSAPAAGVRARLAEIVSRNSGGAR</sequence>
<dbReference type="EMBL" id="JAPWGW010000002">
    <property type="protein sequence ID" value="MCZ4298143.1"/>
    <property type="molecule type" value="Genomic_DNA"/>
</dbReference>
<evidence type="ECO:0008006" key="3">
    <source>
        <dbReference type="Google" id="ProtNLM"/>
    </source>
</evidence>
<dbReference type="Gene3D" id="1.10.1740.10">
    <property type="match status" value="1"/>
</dbReference>
<dbReference type="RefSeq" id="WP_269402258.1">
    <property type="nucleotide sequence ID" value="NZ_JAPWGW010000002.1"/>
</dbReference>
<accession>A0ABT4LX87</accession>
<keyword evidence="2" id="KW-1185">Reference proteome</keyword>
<reference evidence="1" key="1">
    <citation type="submission" date="2022-12" db="EMBL/GenBank/DDBJ databases">
        <title>Bacterial isolates from different developmental stages of Nematostella vectensis.</title>
        <authorList>
            <person name="Fraune S."/>
        </authorList>
    </citation>
    <scope>NUCLEOTIDE SEQUENCE</scope>
    <source>
        <strain evidence="1">G21632-S1</strain>
    </source>
</reference>
<dbReference type="SUPFAM" id="SSF88946">
    <property type="entry name" value="Sigma2 domain of RNA polymerase sigma factors"/>
    <property type="match status" value="1"/>
</dbReference>
<gene>
    <name evidence="1" type="ORF">O4G74_08745</name>
</gene>
<dbReference type="InterPro" id="IPR013325">
    <property type="entry name" value="RNA_pol_sigma_r2"/>
</dbReference>
<evidence type="ECO:0000313" key="2">
    <source>
        <dbReference type="Proteomes" id="UP001083770"/>
    </source>
</evidence>